<dbReference type="AlphaFoldDB" id="A0A8K0NPD6"/>
<proteinExistence type="predicted"/>
<name>A0A8K0NPD6_9TREE</name>
<feature type="region of interest" description="Disordered" evidence="1">
    <location>
        <begin position="1"/>
        <end position="91"/>
    </location>
</feature>
<sequence length="606" mass="67547">MGNFSRWFSRSRKKNKEDSSHNPLFKAFNSTPTLDGILPDPERSEVAAPLPPARTDVKQLPEKRTGTKTTQKCKETKSSRVDPESRHRNPERWKQQLLAWRLSAYEDARQWEMIDADTHKILKHHAFLSPDNQSLPDTNSTIRPSQSAPARSQSFPDSLASRPVTPSPSPRKQPSSAHPLPPSSWNRPSISQIQSDPNTETSQGLTSSAHNWGSFLSIPSSPTRSRSRFLTSRSITSLSIGSSSAHGDRDREIPGVLRKERKRDSLKSPFPSRPLDLDLGPHRDDFTARAKALPPSSRAEVEADSTTKDLELLSRVKRGLLTDDSPAISIRAEWARTKAEMRIVCAGGGLRGAVGRVEREVEVWKRKCRVQELLNDAQGEVEEELRMVRELIRQTIQEGVSPLPSTPLLASSFLEVPSTPVYKRASIESLDTVMPTLDDQSISELFLAARRLRQKPSFVSLDVPSPDVSPSKSPGKPRRTPSHLSGKSVQSLYSDLNRKATATGSSLFGSSKQAVKVSRPITPVQSIINRNIEGGLTQQQVEPDSTRPDRVSDVLLLGDLRKLEMALCKLVRELNRLESVRLLYQERVDLLEVKTNGAELRDRLGR</sequence>
<evidence type="ECO:0000313" key="2">
    <source>
        <dbReference type="EMBL" id="KAG7562413.1"/>
    </source>
</evidence>
<protein>
    <submittedName>
        <fullName evidence="2">Uncharacterized protein</fullName>
    </submittedName>
</protein>
<feature type="compositionally biased region" description="Basic and acidic residues" evidence="1">
    <location>
        <begin position="72"/>
        <end position="91"/>
    </location>
</feature>
<evidence type="ECO:0000313" key="3">
    <source>
        <dbReference type="Proteomes" id="UP000812966"/>
    </source>
</evidence>
<dbReference type="EMBL" id="JABELV010000033">
    <property type="protein sequence ID" value="KAG7562413.1"/>
    <property type="molecule type" value="Genomic_DNA"/>
</dbReference>
<evidence type="ECO:0000256" key="1">
    <source>
        <dbReference type="SAM" id="MobiDB-lite"/>
    </source>
</evidence>
<feature type="compositionally biased region" description="Polar residues" evidence="1">
    <location>
        <begin position="183"/>
        <end position="207"/>
    </location>
</feature>
<feature type="compositionally biased region" description="Low complexity" evidence="1">
    <location>
        <begin position="459"/>
        <end position="474"/>
    </location>
</feature>
<feature type="region of interest" description="Disordered" evidence="1">
    <location>
        <begin position="459"/>
        <end position="489"/>
    </location>
</feature>
<feature type="region of interest" description="Disordered" evidence="1">
    <location>
        <begin position="238"/>
        <end position="283"/>
    </location>
</feature>
<gene>
    <name evidence="2" type="ORF">FFLO_02193</name>
</gene>
<organism evidence="2 3">
    <name type="scientific">Filobasidium floriforme</name>
    <dbReference type="NCBI Taxonomy" id="5210"/>
    <lineage>
        <taxon>Eukaryota</taxon>
        <taxon>Fungi</taxon>
        <taxon>Dikarya</taxon>
        <taxon>Basidiomycota</taxon>
        <taxon>Agaricomycotina</taxon>
        <taxon>Tremellomycetes</taxon>
        <taxon>Filobasidiales</taxon>
        <taxon>Filobasidiaceae</taxon>
        <taxon>Filobasidium</taxon>
    </lineage>
</organism>
<accession>A0A8K0NPD6</accession>
<feature type="compositionally biased region" description="Polar residues" evidence="1">
    <location>
        <begin position="130"/>
        <end position="156"/>
    </location>
</feature>
<feature type="compositionally biased region" description="Basic and acidic residues" evidence="1">
    <location>
        <begin position="55"/>
        <end position="65"/>
    </location>
</feature>
<keyword evidence="3" id="KW-1185">Reference proteome</keyword>
<comment type="caution">
    <text evidence="2">The sequence shown here is derived from an EMBL/GenBank/DDBJ whole genome shotgun (WGS) entry which is preliminary data.</text>
</comment>
<reference evidence="2" key="1">
    <citation type="submission" date="2020-04" db="EMBL/GenBank/DDBJ databases">
        <title>Analysis of mating type loci in Filobasidium floriforme.</title>
        <authorList>
            <person name="Nowrousian M."/>
        </authorList>
    </citation>
    <scope>NUCLEOTIDE SEQUENCE</scope>
    <source>
        <strain evidence="2">CBS 6242</strain>
    </source>
</reference>
<dbReference type="Proteomes" id="UP000812966">
    <property type="component" value="Unassembled WGS sequence"/>
</dbReference>
<feature type="region of interest" description="Disordered" evidence="1">
    <location>
        <begin position="129"/>
        <end position="207"/>
    </location>
</feature>